<keyword evidence="2" id="KW-0812">Transmembrane</keyword>
<evidence type="ECO:0000256" key="2">
    <source>
        <dbReference type="SAM" id="Phobius"/>
    </source>
</evidence>
<dbReference type="Pfam" id="PF04390">
    <property type="entry name" value="LptE"/>
    <property type="match status" value="1"/>
</dbReference>
<sequence length="209" mass="23392">MADRHRRLRRGQGHAEDRSGRSDSENRKRPEPMIARRLIWLPMLASLLCGGCACYQIGARTMYRPDIQTVYVPMFASESFRRGLGERLTEAVVREIESTTPYKVVSPEMADSTLRGELVADQKVVIAENGLDEARVIQETLTVVYSWTDSRGQALRDPLSLDLAPALSAETINTSSKFVPEAGQTMSIAQEEAIRDLAVQIVRNMQAPW</sequence>
<keyword evidence="2" id="KW-1133">Transmembrane helix</keyword>
<keyword evidence="2" id="KW-0472">Membrane</keyword>
<evidence type="ECO:0000313" key="4">
    <source>
        <dbReference type="Proteomes" id="UP000237819"/>
    </source>
</evidence>
<dbReference type="InterPro" id="IPR007485">
    <property type="entry name" value="LPS_assembly_LptE"/>
</dbReference>
<dbReference type="GO" id="GO:0019867">
    <property type="term" value="C:outer membrane"/>
    <property type="evidence" value="ECO:0007669"/>
    <property type="project" value="InterPro"/>
</dbReference>
<evidence type="ECO:0000313" key="3">
    <source>
        <dbReference type="EMBL" id="PQO41559.1"/>
    </source>
</evidence>
<gene>
    <name evidence="3" type="ORF">C5Y93_31100</name>
</gene>
<dbReference type="GO" id="GO:0043165">
    <property type="term" value="P:Gram-negative-bacterium-type cell outer membrane assembly"/>
    <property type="evidence" value="ECO:0007669"/>
    <property type="project" value="InterPro"/>
</dbReference>
<name>A0A2S8GAW6_9BACT</name>
<accession>A0A2S8GAW6</accession>
<proteinExistence type="predicted"/>
<reference evidence="3 4" key="1">
    <citation type="submission" date="2018-02" db="EMBL/GenBank/DDBJ databases">
        <title>Comparative genomes isolates from brazilian mangrove.</title>
        <authorList>
            <person name="Araujo J.E."/>
            <person name="Taketani R.G."/>
            <person name="Silva M.C.P."/>
            <person name="Loureco M.V."/>
            <person name="Andreote F.D."/>
        </authorList>
    </citation>
    <scope>NUCLEOTIDE SEQUENCE [LARGE SCALE GENOMIC DNA]</scope>
    <source>
        <strain evidence="3 4">Nap-Phe MGV</strain>
    </source>
</reference>
<organism evidence="3 4">
    <name type="scientific">Blastopirellula marina</name>
    <dbReference type="NCBI Taxonomy" id="124"/>
    <lineage>
        <taxon>Bacteria</taxon>
        <taxon>Pseudomonadati</taxon>
        <taxon>Planctomycetota</taxon>
        <taxon>Planctomycetia</taxon>
        <taxon>Pirellulales</taxon>
        <taxon>Pirellulaceae</taxon>
        <taxon>Blastopirellula</taxon>
    </lineage>
</organism>
<dbReference type="EMBL" id="PUHZ01000026">
    <property type="protein sequence ID" value="PQO41559.1"/>
    <property type="molecule type" value="Genomic_DNA"/>
</dbReference>
<protein>
    <recommendedName>
        <fullName evidence="5">LPS-assembly lipoprotein LptE</fullName>
    </recommendedName>
</protein>
<comment type="caution">
    <text evidence="3">The sequence shown here is derived from an EMBL/GenBank/DDBJ whole genome shotgun (WGS) entry which is preliminary data.</text>
</comment>
<feature type="compositionally biased region" description="Basic residues" evidence="1">
    <location>
        <begin position="1"/>
        <end position="12"/>
    </location>
</feature>
<evidence type="ECO:0000256" key="1">
    <source>
        <dbReference type="SAM" id="MobiDB-lite"/>
    </source>
</evidence>
<feature type="transmembrane region" description="Helical" evidence="2">
    <location>
        <begin position="38"/>
        <end position="58"/>
    </location>
</feature>
<feature type="compositionally biased region" description="Basic and acidic residues" evidence="1">
    <location>
        <begin position="13"/>
        <end position="29"/>
    </location>
</feature>
<dbReference type="AlphaFoldDB" id="A0A2S8GAW6"/>
<evidence type="ECO:0008006" key="5">
    <source>
        <dbReference type="Google" id="ProtNLM"/>
    </source>
</evidence>
<feature type="region of interest" description="Disordered" evidence="1">
    <location>
        <begin position="1"/>
        <end position="29"/>
    </location>
</feature>
<dbReference type="Proteomes" id="UP000237819">
    <property type="component" value="Unassembled WGS sequence"/>
</dbReference>